<name>A0A5B7HGT5_PORTR</name>
<feature type="transmembrane region" description="Helical" evidence="1">
    <location>
        <begin position="61"/>
        <end position="84"/>
    </location>
</feature>
<dbReference type="AlphaFoldDB" id="A0A5B7HGT5"/>
<reference evidence="2 3" key="1">
    <citation type="submission" date="2019-05" db="EMBL/GenBank/DDBJ databases">
        <title>Another draft genome of Portunus trituberculatus and its Hox gene families provides insights of decapod evolution.</title>
        <authorList>
            <person name="Jeong J.-H."/>
            <person name="Song I."/>
            <person name="Kim S."/>
            <person name="Choi T."/>
            <person name="Kim D."/>
            <person name="Ryu S."/>
            <person name="Kim W."/>
        </authorList>
    </citation>
    <scope>NUCLEOTIDE SEQUENCE [LARGE SCALE GENOMIC DNA]</scope>
    <source>
        <tissue evidence="2">Muscle</tissue>
    </source>
</reference>
<gene>
    <name evidence="2" type="ORF">E2C01_063182</name>
</gene>
<evidence type="ECO:0000256" key="1">
    <source>
        <dbReference type="SAM" id="Phobius"/>
    </source>
</evidence>
<dbReference type="EMBL" id="VSRR010028687">
    <property type="protein sequence ID" value="MPC68969.1"/>
    <property type="molecule type" value="Genomic_DNA"/>
</dbReference>
<organism evidence="2 3">
    <name type="scientific">Portunus trituberculatus</name>
    <name type="common">Swimming crab</name>
    <name type="synonym">Neptunus trituberculatus</name>
    <dbReference type="NCBI Taxonomy" id="210409"/>
    <lineage>
        <taxon>Eukaryota</taxon>
        <taxon>Metazoa</taxon>
        <taxon>Ecdysozoa</taxon>
        <taxon>Arthropoda</taxon>
        <taxon>Crustacea</taxon>
        <taxon>Multicrustacea</taxon>
        <taxon>Malacostraca</taxon>
        <taxon>Eumalacostraca</taxon>
        <taxon>Eucarida</taxon>
        <taxon>Decapoda</taxon>
        <taxon>Pleocyemata</taxon>
        <taxon>Brachyura</taxon>
        <taxon>Eubrachyura</taxon>
        <taxon>Portunoidea</taxon>
        <taxon>Portunidae</taxon>
        <taxon>Portuninae</taxon>
        <taxon>Portunus</taxon>
    </lineage>
</organism>
<comment type="caution">
    <text evidence="2">The sequence shown here is derived from an EMBL/GenBank/DDBJ whole genome shotgun (WGS) entry which is preliminary data.</text>
</comment>
<sequence>MVMAVIIRKPSARRHVGRLLFEGEELRRRDGVAVAVAVVVVVVLDARAVGMVMVVVDAGAVVVLVMVVICLVILNTFFLSYVFFERPQSYHVF</sequence>
<evidence type="ECO:0000313" key="2">
    <source>
        <dbReference type="EMBL" id="MPC68969.1"/>
    </source>
</evidence>
<keyword evidence="1" id="KW-1133">Transmembrane helix</keyword>
<dbReference type="Proteomes" id="UP000324222">
    <property type="component" value="Unassembled WGS sequence"/>
</dbReference>
<keyword evidence="1" id="KW-0472">Membrane</keyword>
<accession>A0A5B7HGT5</accession>
<keyword evidence="1" id="KW-0812">Transmembrane</keyword>
<proteinExistence type="predicted"/>
<evidence type="ECO:0000313" key="3">
    <source>
        <dbReference type="Proteomes" id="UP000324222"/>
    </source>
</evidence>
<keyword evidence="3" id="KW-1185">Reference proteome</keyword>
<feature type="transmembrane region" description="Helical" evidence="1">
    <location>
        <begin position="32"/>
        <end position="55"/>
    </location>
</feature>
<protein>
    <submittedName>
        <fullName evidence="2">Uncharacterized protein</fullName>
    </submittedName>
</protein>